<dbReference type="PANTHER" id="PTHR10799">
    <property type="entry name" value="SNF2/RAD54 HELICASE FAMILY"/>
    <property type="match status" value="1"/>
</dbReference>
<evidence type="ECO:0000313" key="9">
    <source>
        <dbReference type="Proteomes" id="UP000321595"/>
    </source>
</evidence>
<keyword evidence="9" id="KW-1185">Reference proteome</keyword>
<dbReference type="AlphaFoldDB" id="A0A5B8XL55"/>
<organism evidence="8 9">
    <name type="scientific">Microvenator marinus</name>
    <dbReference type="NCBI Taxonomy" id="2600177"/>
    <lineage>
        <taxon>Bacteria</taxon>
        <taxon>Deltaproteobacteria</taxon>
        <taxon>Bradymonadales</taxon>
        <taxon>Microvenatoraceae</taxon>
        <taxon>Microvenator</taxon>
    </lineage>
</organism>
<feature type="domain" description="Helicase C-terminal" evidence="7">
    <location>
        <begin position="596"/>
        <end position="768"/>
    </location>
</feature>
<dbReference type="InterPro" id="IPR001650">
    <property type="entry name" value="Helicase_C-like"/>
</dbReference>
<dbReference type="RefSeq" id="WP_146956702.1">
    <property type="nucleotide sequence ID" value="NZ_CP042467.1"/>
</dbReference>
<dbReference type="CDD" id="cd18011">
    <property type="entry name" value="DEXDc_RapA"/>
    <property type="match status" value="1"/>
</dbReference>
<dbReference type="GO" id="GO:0004386">
    <property type="term" value="F:helicase activity"/>
    <property type="evidence" value="ECO:0007669"/>
    <property type="project" value="UniProtKB-KW"/>
</dbReference>
<accession>A0A5B8XL55</accession>
<dbReference type="EMBL" id="CP042467">
    <property type="protein sequence ID" value="QED25807.1"/>
    <property type="molecule type" value="Genomic_DNA"/>
</dbReference>
<feature type="region of interest" description="Disordered" evidence="5">
    <location>
        <begin position="787"/>
        <end position="806"/>
    </location>
</feature>
<feature type="region of interest" description="Disordered" evidence="5">
    <location>
        <begin position="533"/>
        <end position="560"/>
    </location>
</feature>
<name>A0A5B8XL55_9DELT</name>
<keyword evidence="1" id="KW-0547">Nucleotide-binding</keyword>
<evidence type="ECO:0000313" key="8">
    <source>
        <dbReference type="EMBL" id="QED25807.1"/>
    </source>
</evidence>
<dbReference type="SMART" id="SM00487">
    <property type="entry name" value="DEXDc"/>
    <property type="match status" value="1"/>
</dbReference>
<dbReference type="OrthoDB" id="18878at2"/>
<evidence type="ECO:0000256" key="3">
    <source>
        <dbReference type="ARBA" id="ARBA00022806"/>
    </source>
</evidence>
<dbReference type="InterPro" id="IPR027417">
    <property type="entry name" value="P-loop_NTPase"/>
</dbReference>
<dbReference type="KEGG" id="bbae:FRD01_00720"/>
<dbReference type="NCBIfam" id="NF038317">
    <property type="entry name" value="DISARM_DrmD"/>
    <property type="match status" value="1"/>
</dbReference>
<dbReference type="InterPro" id="IPR038718">
    <property type="entry name" value="SNF2-like_sf"/>
</dbReference>
<dbReference type="GO" id="GO:0016787">
    <property type="term" value="F:hydrolase activity"/>
    <property type="evidence" value="ECO:0007669"/>
    <property type="project" value="UniProtKB-KW"/>
</dbReference>
<dbReference type="Pfam" id="PF00176">
    <property type="entry name" value="SNF2-rel_dom"/>
    <property type="match status" value="1"/>
</dbReference>
<evidence type="ECO:0000256" key="5">
    <source>
        <dbReference type="SAM" id="MobiDB-lite"/>
    </source>
</evidence>
<dbReference type="Gene3D" id="3.40.50.10810">
    <property type="entry name" value="Tandem AAA-ATPase domain"/>
    <property type="match status" value="1"/>
</dbReference>
<dbReference type="CDD" id="cd18793">
    <property type="entry name" value="SF2_C_SNF"/>
    <property type="match status" value="1"/>
</dbReference>
<proteinExistence type="predicted"/>
<dbReference type="Gene3D" id="3.40.50.300">
    <property type="entry name" value="P-loop containing nucleotide triphosphate hydrolases"/>
    <property type="match status" value="1"/>
</dbReference>
<dbReference type="InterPro" id="IPR057342">
    <property type="entry name" value="DEXDc_RapA"/>
</dbReference>
<evidence type="ECO:0000256" key="2">
    <source>
        <dbReference type="ARBA" id="ARBA00022801"/>
    </source>
</evidence>
<evidence type="ECO:0000259" key="7">
    <source>
        <dbReference type="PROSITE" id="PS51194"/>
    </source>
</evidence>
<evidence type="ECO:0000259" key="6">
    <source>
        <dbReference type="PROSITE" id="PS51192"/>
    </source>
</evidence>
<sequence>MQDITTTLSALTRERLLELAHLVGVQVPTSLNKDQQIERIANARNFRFDAAVRHFTRDELRKACELHGLDTSPRARMALARQLTSSLDEFSSLDQEPSDVSLAARNLPTPGAIVRCRQRQYLVDRVEAGELDSKEMTLVHMVCLDDDAPGRPLSVIWELELGAQLIQPSAHGLGNVTGLDSPEMFAGYLNALKWSCVTATNAQLFQSPFRAGIRLLNHQLTPLLKALSLPRANLFIADDVGLGKTIEAGLVLQELRLRQRVDFSLICCPASVVLQWRDEMKKRFGLHFEIYDRDFIGRRRKERGFRVNPWSTHTRFIISHSMLSRPEHRDPLLHFLGNRVRKSILILDEAHAAAPATASKYAVDSRFTHVIRDVAPRFENRLFLSATPHNGHSNSFAALLEILDGQRFTRGVPIDSEKQLKPVMVRRLKSDLRDAGISFPKRRVIRWELTFSSTDWAFKEIEETQTNARPGLKLKHADELRMAELLAEYTELMNPTTQRAKFVFLNLQKRLLSSPEAFYRTLQAHLKRHVDESESSASAGKLNPEVYGQSDEADELEDAKKVAEYSDELSTSERLEEIRRELMDLALHRRMAPDAKIQALIQWIQAELKTDGVWNQRKLLIFTEYADTKRFILEHLRNALGHDKDLILQFHGQMSDEAREEVQSAFNSVEHPVRIMVATDAAREGVNLQGACADLVHYDLPWNPAKLEQRNGRIDRTLQPSPEVRCMYFSLPQRPEDRVLEVVVEKIETIQKELGSLSNVVMERIDESLKDGIGRGTLDMIQRISADSEARETTRRELESQRSTAKLQKEIDRAGRILDQSRKTLNFQPEELRRFGPTIPWTSFLSSTIA</sequence>
<reference evidence="8 9" key="1">
    <citation type="submission" date="2019-08" db="EMBL/GenBank/DDBJ databases">
        <authorList>
            <person name="Liang Q."/>
        </authorList>
    </citation>
    <scope>NUCLEOTIDE SEQUENCE [LARGE SCALE GENOMIC DNA]</scope>
    <source>
        <strain evidence="8 9">V1718</strain>
    </source>
</reference>
<feature type="domain" description="Helicase ATP-binding" evidence="6">
    <location>
        <begin position="225"/>
        <end position="406"/>
    </location>
</feature>
<dbReference type="GO" id="GO:0005524">
    <property type="term" value="F:ATP binding"/>
    <property type="evidence" value="ECO:0007669"/>
    <property type="project" value="UniProtKB-KW"/>
</dbReference>
<feature type="compositionally biased region" description="Basic and acidic residues" evidence="5">
    <location>
        <begin position="787"/>
        <end position="800"/>
    </location>
</feature>
<gene>
    <name evidence="8" type="ORF">FRD01_00720</name>
</gene>
<dbReference type="InterPro" id="IPR049730">
    <property type="entry name" value="SNF2/RAD54-like_C"/>
</dbReference>
<evidence type="ECO:0000256" key="1">
    <source>
        <dbReference type="ARBA" id="ARBA00022741"/>
    </source>
</evidence>
<keyword evidence="4" id="KW-0067">ATP-binding</keyword>
<keyword evidence="3 8" id="KW-0347">Helicase</keyword>
<keyword evidence="2" id="KW-0378">Hydrolase</keyword>
<evidence type="ECO:0000256" key="4">
    <source>
        <dbReference type="ARBA" id="ARBA00022840"/>
    </source>
</evidence>
<dbReference type="InterPro" id="IPR014001">
    <property type="entry name" value="Helicase_ATP-bd"/>
</dbReference>
<protein>
    <submittedName>
        <fullName evidence="8">DEAD/DEAH box helicase</fullName>
    </submittedName>
</protein>
<dbReference type="PROSITE" id="PS51192">
    <property type="entry name" value="HELICASE_ATP_BIND_1"/>
    <property type="match status" value="1"/>
</dbReference>
<dbReference type="SUPFAM" id="SSF52540">
    <property type="entry name" value="P-loop containing nucleoside triphosphate hydrolases"/>
    <property type="match status" value="2"/>
</dbReference>
<dbReference type="Proteomes" id="UP000321595">
    <property type="component" value="Chromosome"/>
</dbReference>
<dbReference type="Pfam" id="PF00271">
    <property type="entry name" value="Helicase_C"/>
    <property type="match status" value="1"/>
</dbReference>
<dbReference type="SMART" id="SM00490">
    <property type="entry name" value="HELICc"/>
    <property type="match status" value="1"/>
</dbReference>
<dbReference type="InterPro" id="IPR000330">
    <property type="entry name" value="SNF2_N"/>
</dbReference>
<dbReference type="PROSITE" id="PS51194">
    <property type="entry name" value="HELICASE_CTER"/>
    <property type="match status" value="1"/>
</dbReference>